<dbReference type="Gene3D" id="1.10.287.130">
    <property type="match status" value="1"/>
</dbReference>
<reference evidence="12 13" key="1">
    <citation type="submission" date="2019-10" db="EMBL/GenBank/DDBJ databases">
        <title>Genome sequence of Phaeocystidibacter marisrubri JCM30614 (type strain).</title>
        <authorList>
            <person name="Bowman J.P."/>
        </authorList>
    </citation>
    <scope>NUCLEOTIDE SEQUENCE [LARGE SCALE GENOMIC DNA]</scope>
    <source>
        <strain evidence="12 13">JCM 30614</strain>
    </source>
</reference>
<dbReference type="PANTHER" id="PTHR44936:SF10">
    <property type="entry name" value="SENSOR PROTEIN RSTB"/>
    <property type="match status" value="1"/>
</dbReference>
<dbReference type="Gene3D" id="3.30.565.10">
    <property type="entry name" value="Histidine kinase-like ATPase, C-terminal domain"/>
    <property type="match status" value="1"/>
</dbReference>
<dbReference type="GO" id="GO:0005524">
    <property type="term" value="F:ATP binding"/>
    <property type="evidence" value="ECO:0007669"/>
    <property type="project" value="UniProtKB-KW"/>
</dbReference>
<protein>
    <recommendedName>
        <fullName evidence="3">histidine kinase</fullName>
        <ecNumber evidence="3">2.7.13.3</ecNumber>
    </recommendedName>
</protein>
<dbReference type="PROSITE" id="PS50109">
    <property type="entry name" value="HIS_KIN"/>
    <property type="match status" value="1"/>
</dbReference>
<comment type="catalytic activity">
    <reaction evidence="1">
        <text>ATP + protein L-histidine = ADP + protein N-phospho-L-histidine.</text>
        <dbReference type="EC" id="2.7.13.3"/>
    </reaction>
</comment>
<sequence>MDTKSIKIVVVIGFLAIAGVLGLQSYWLYQTFENEQDRLDESIHIALLEVVKQLYRDQPLPQNNPVKRISADYYAVNTEAEIDASLLEYFLEVELARRAVNLDFEYAIYNCYDNEMVYGSYVSVSGEEPRESEYFPKLDDYVYYFAVRFPGRTKFVVSSLSEWILLTVLLIVVLAIYVYSVFAFSRQHRYASMQRDFINAMAHEFKTPLSSIRLASAYLIEQPEVINDDRNLKYAKALISSSDRLNSEVERILELARVEARSLPLKMESVSFTSLCEEVLDGLRLSYQKVQFDVVGKAGEVVADPIHLKNILFNLIDNAAKYGNGEVRIQCEVRRDGTVIRVEDNGTGIPVAERKRVFGKFYRSSTREEAKGFGLGLYYVSHVVKAHGWKIEVADSDLGGTAIYIIIPKS</sequence>
<dbReference type="GO" id="GO:0005886">
    <property type="term" value="C:plasma membrane"/>
    <property type="evidence" value="ECO:0007669"/>
    <property type="project" value="UniProtKB-SubCell"/>
</dbReference>
<comment type="caution">
    <text evidence="12">The sequence shown here is derived from an EMBL/GenBank/DDBJ whole genome shotgun (WGS) entry which is preliminary data.</text>
</comment>
<dbReference type="InterPro" id="IPR050980">
    <property type="entry name" value="2C_sensor_his_kinase"/>
</dbReference>
<feature type="transmembrane region" description="Helical" evidence="10">
    <location>
        <begin position="163"/>
        <end position="185"/>
    </location>
</feature>
<evidence type="ECO:0000256" key="9">
    <source>
        <dbReference type="ARBA" id="ARBA00022840"/>
    </source>
</evidence>
<keyword evidence="10" id="KW-1133">Transmembrane helix</keyword>
<keyword evidence="13" id="KW-1185">Reference proteome</keyword>
<dbReference type="AlphaFoldDB" id="A0A6L3ZED1"/>
<evidence type="ECO:0000256" key="8">
    <source>
        <dbReference type="ARBA" id="ARBA00022777"/>
    </source>
</evidence>
<keyword evidence="10" id="KW-0812">Transmembrane</keyword>
<evidence type="ECO:0000256" key="7">
    <source>
        <dbReference type="ARBA" id="ARBA00022741"/>
    </source>
</evidence>
<dbReference type="OrthoDB" id="1933776at2"/>
<dbReference type="SMART" id="SM00387">
    <property type="entry name" value="HATPase_c"/>
    <property type="match status" value="1"/>
</dbReference>
<name>A0A6L3ZED1_9FLAO</name>
<keyword evidence="8 12" id="KW-0418">Kinase</keyword>
<keyword evidence="7" id="KW-0547">Nucleotide-binding</keyword>
<dbReference type="PANTHER" id="PTHR44936">
    <property type="entry name" value="SENSOR PROTEIN CREC"/>
    <property type="match status" value="1"/>
</dbReference>
<dbReference type="InterPro" id="IPR004358">
    <property type="entry name" value="Sig_transdc_His_kin-like_C"/>
</dbReference>
<evidence type="ECO:0000256" key="5">
    <source>
        <dbReference type="ARBA" id="ARBA00022553"/>
    </source>
</evidence>
<dbReference type="CDD" id="cd00082">
    <property type="entry name" value="HisKA"/>
    <property type="match status" value="1"/>
</dbReference>
<evidence type="ECO:0000259" key="11">
    <source>
        <dbReference type="PROSITE" id="PS50109"/>
    </source>
</evidence>
<dbReference type="InterPro" id="IPR003661">
    <property type="entry name" value="HisK_dim/P_dom"/>
</dbReference>
<dbReference type="Proteomes" id="UP000484164">
    <property type="component" value="Unassembled WGS sequence"/>
</dbReference>
<dbReference type="RefSeq" id="WP_151693415.1">
    <property type="nucleotide sequence ID" value="NZ_BMGX01000001.1"/>
</dbReference>
<dbReference type="PRINTS" id="PR00344">
    <property type="entry name" value="BCTRLSENSOR"/>
</dbReference>
<dbReference type="SUPFAM" id="SSF47384">
    <property type="entry name" value="Homodimeric domain of signal transducing histidine kinase"/>
    <property type="match status" value="1"/>
</dbReference>
<dbReference type="CDD" id="cd00075">
    <property type="entry name" value="HATPase"/>
    <property type="match status" value="1"/>
</dbReference>
<dbReference type="InterPro" id="IPR003594">
    <property type="entry name" value="HATPase_dom"/>
</dbReference>
<evidence type="ECO:0000256" key="2">
    <source>
        <dbReference type="ARBA" id="ARBA00004651"/>
    </source>
</evidence>
<keyword evidence="9" id="KW-0067">ATP-binding</keyword>
<evidence type="ECO:0000313" key="13">
    <source>
        <dbReference type="Proteomes" id="UP000484164"/>
    </source>
</evidence>
<dbReference type="InterPro" id="IPR036890">
    <property type="entry name" value="HATPase_C_sf"/>
</dbReference>
<proteinExistence type="predicted"/>
<evidence type="ECO:0000256" key="10">
    <source>
        <dbReference type="SAM" id="Phobius"/>
    </source>
</evidence>
<evidence type="ECO:0000256" key="1">
    <source>
        <dbReference type="ARBA" id="ARBA00000085"/>
    </source>
</evidence>
<keyword evidence="6" id="KW-0808">Transferase</keyword>
<feature type="transmembrane region" description="Helical" evidence="10">
    <location>
        <begin position="7"/>
        <end position="29"/>
    </location>
</feature>
<evidence type="ECO:0000256" key="4">
    <source>
        <dbReference type="ARBA" id="ARBA00022475"/>
    </source>
</evidence>
<comment type="subcellular location">
    <subcellularLocation>
        <location evidence="2">Cell membrane</location>
        <topology evidence="2">Multi-pass membrane protein</topology>
    </subcellularLocation>
</comment>
<dbReference type="Pfam" id="PF00512">
    <property type="entry name" value="HisKA"/>
    <property type="match status" value="1"/>
</dbReference>
<evidence type="ECO:0000313" key="12">
    <source>
        <dbReference type="EMBL" id="KAB2815986.1"/>
    </source>
</evidence>
<dbReference type="Pfam" id="PF02518">
    <property type="entry name" value="HATPase_c"/>
    <property type="match status" value="1"/>
</dbReference>
<evidence type="ECO:0000256" key="6">
    <source>
        <dbReference type="ARBA" id="ARBA00022679"/>
    </source>
</evidence>
<dbReference type="EC" id="2.7.13.3" evidence="3"/>
<dbReference type="SMART" id="SM00388">
    <property type="entry name" value="HisKA"/>
    <property type="match status" value="1"/>
</dbReference>
<keyword evidence="10" id="KW-0472">Membrane</keyword>
<dbReference type="InterPro" id="IPR036097">
    <property type="entry name" value="HisK_dim/P_sf"/>
</dbReference>
<dbReference type="GO" id="GO:0000155">
    <property type="term" value="F:phosphorelay sensor kinase activity"/>
    <property type="evidence" value="ECO:0007669"/>
    <property type="project" value="InterPro"/>
</dbReference>
<dbReference type="EMBL" id="WBVQ01000002">
    <property type="protein sequence ID" value="KAB2815986.1"/>
    <property type="molecule type" value="Genomic_DNA"/>
</dbReference>
<keyword evidence="5" id="KW-0597">Phosphoprotein</keyword>
<organism evidence="12 13">
    <name type="scientific">Phaeocystidibacter marisrubri</name>
    <dbReference type="NCBI Taxonomy" id="1577780"/>
    <lineage>
        <taxon>Bacteria</taxon>
        <taxon>Pseudomonadati</taxon>
        <taxon>Bacteroidota</taxon>
        <taxon>Flavobacteriia</taxon>
        <taxon>Flavobacteriales</taxon>
        <taxon>Phaeocystidibacteraceae</taxon>
        <taxon>Phaeocystidibacter</taxon>
    </lineage>
</organism>
<evidence type="ECO:0000256" key="3">
    <source>
        <dbReference type="ARBA" id="ARBA00012438"/>
    </source>
</evidence>
<gene>
    <name evidence="12" type="ORF">F8C82_09835</name>
</gene>
<dbReference type="InterPro" id="IPR005467">
    <property type="entry name" value="His_kinase_dom"/>
</dbReference>
<feature type="domain" description="Histidine kinase" evidence="11">
    <location>
        <begin position="200"/>
        <end position="410"/>
    </location>
</feature>
<keyword evidence="4" id="KW-1003">Cell membrane</keyword>
<accession>A0A6L3ZED1</accession>
<dbReference type="SUPFAM" id="SSF55874">
    <property type="entry name" value="ATPase domain of HSP90 chaperone/DNA topoisomerase II/histidine kinase"/>
    <property type="match status" value="1"/>
</dbReference>